<protein>
    <recommendedName>
        <fullName evidence="4">Peroxiredoxin</fullName>
    </recommendedName>
</protein>
<dbReference type="SUPFAM" id="SSF75169">
    <property type="entry name" value="DsrEFH-like"/>
    <property type="match status" value="1"/>
</dbReference>
<gene>
    <name evidence="2" type="ORF">DDZ18_06940</name>
</gene>
<evidence type="ECO:0000256" key="1">
    <source>
        <dbReference type="SAM" id="SignalP"/>
    </source>
</evidence>
<evidence type="ECO:0008006" key="4">
    <source>
        <dbReference type="Google" id="ProtNLM"/>
    </source>
</evidence>
<dbReference type="AlphaFoldDB" id="A0A2U2BTS9"/>
<keyword evidence="1" id="KW-0732">Signal</keyword>
<evidence type="ECO:0000313" key="2">
    <source>
        <dbReference type="EMBL" id="PWE17411.1"/>
    </source>
</evidence>
<dbReference type="Gene3D" id="3.40.1260.10">
    <property type="entry name" value="DsrEFH-like"/>
    <property type="match status" value="1"/>
</dbReference>
<feature type="chain" id="PRO_5015744847" description="Peroxiredoxin" evidence="1">
    <location>
        <begin position="21"/>
        <end position="154"/>
    </location>
</feature>
<comment type="caution">
    <text evidence="2">The sequence shown here is derived from an EMBL/GenBank/DDBJ whole genome shotgun (WGS) entry which is preliminary data.</text>
</comment>
<feature type="signal peptide" evidence="1">
    <location>
        <begin position="1"/>
        <end position="20"/>
    </location>
</feature>
<keyword evidence="3" id="KW-1185">Reference proteome</keyword>
<dbReference type="OrthoDB" id="7361822at2"/>
<accession>A0A2U2BTS9</accession>
<dbReference type="RefSeq" id="WP_109252642.1">
    <property type="nucleotide sequence ID" value="NZ_QEXV01000003.1"/>
</dbReference>
<name>A0A2U2BTS9_9PROT</name>
<dbReference type="EMBL" id="QEXV01000003">
    <property type="protein sequence ID" value="PWE17411.1"/>
    <property type="molecule type" value="Genomic_DNA"/>
</dbReference>
<sequence length="154" mass="15516">MNKALTAALAAVLLASPACAEEPEPAPPANDTEASALLTVLTSADPQTQLMALILTRASVQAGADTQVLLCSAAGDLALSEPPEAATAPLAPRGMSPHGLLRGLIADGVEVQVCAIYLPNSPHADDDLVAGVGVATPPAIAARMTDPDVKLFTF</sequence>
<dbReference type="Proteomes" id="UP000245168">
    <property type="component" value="Unassembled WGS sequence"/>
</dbReference>
<reference evidence="3" key="1">
    <citation type="submission" date="2018-05" db="EMBL/GenBank/DDBJ databases">
        <authorList>
            <person name="Liu B.-T."/>
        </authorList>
    </citation>
    <scope>NUCLEOTIDE SEQUENCE [LARGE SCALE GENOMIC DNA]</scope>
    <source>
        <strain evidence="3">WD6-1</strain>
    </source>
</reference>
<proteinExistence type="predicted"/>
<dbReference type="InterPro" id="IPR027396">
    <property type="entry name" value="DsrEFH-like"/>
</dbReference>
<organism evidence="2 3">
    <name type="scientific">Marinicauda salina</name>
    <dbReference type="NCBI Taxonomy" id="2135793"/>
    <lineage>
        <taxon>Bacteria</taxon>
        <taxon>Pseudomonadati</taxon>
        <taxon>Pseudomonadota</taxon>
        <taxon>Alphaproteobacteria</taxon>
        <taxon>Maricaulales</taxon>
        <taxon>Maricaulaceae</taxon>
        <taxon>Marinicauda</taxon>
    </lineage>
</organism>
<evidence type="ECO:0000313" key="3">
    <source>
        <dbReference type="Proteomes" id="UP000245168"/>
    </source>
</evidence>